<dbReference type="InterPro" id="IPR007791">
    <property type="entry name" value="DjlA_N"/>
</dbReference>
<feature type="domain" description="Co-chaperone DjlA N-terminal" evidence="1">
    <location>
        <begin position="23"/>
        <end position="139"/>
    </location>
</feature>
<accession>A0A1H3VVG3</accession>
<name>A0A1H3VVG3_9RHOB</name>
<dbReference type="STRING" id="89524.SAMN05444370_101349"/>
<dbReference type="Proteomes" id="UP000198703">
    <property type="component" value="Unassembled WGS sequence"/>
</dbReference>
<dbReference type="EMBL" id="FNQM01000001">
    <property type="protein sequence ID" value="SDZ78740.1"/>
    <property type="molecule type" value="Genomic_DNA"/>
</dbReference>
<evidence type="ECO:0000313" key="2">
    <source>
        <dbReference type="EMBL" id="SDZ78740.1"/>
    </source>
</evidence>
<dbReference type="AlphaFoldDB" id="A0A1H3VVG3"/>
<dbReference type="InterPro" id="IPR029024">
    <property type="entry name" value="TerB-like"/>
</dbReference>
<dbReference type="CDD" id="cd07313">
    <property type="entry name" value="terB_like_2"/>
    <property type="match status" value="1"/>
</dbReference>
<dbReference type="Pfam" id="PF05099">
    <property type="entry name" value="TerB"/>
    <property type="match status" value="1"/>
</dbReference>
<dbReference type="RefSeq" id="WP_093248166.1">
    <property type="nucleotide sequence ID" value="NZ_FNQM01000001.1"/>
</dbReference>
<evidence type="ECO:0000313" key="3">
    <source>
        <dbReference type="Proteomes" id="UP000198703"/>
    </source>
</evidence>
<reference evidence="2 3" key="1">
    <citation type="submission" date="2016-10" db="EMBL/GenBank/DDBJ databases">
        <authorList>
            <person name="de Groot N.N."/>
        </authorList>
    </citation>
    <scope>NUCLEOTIDE SEQUENCE [LARGE SCALE GENOMIC DNA]</scope>
    <source>
        <strain evidence="2 3">DSM 15345</strain>
    </source>
</reference>
<sequence length="144" mass="15211">MIDFLRRIAGAPQTPPSQPGADEAVAALLVEAARADADYTADEAAAIERMLAVMFTLDAAAAAEARARGEAAQAGAADVVRFTRVLKTQMSGPERGALMEALWRVVLSDGERDPHEDALMRKLAPLLALTDRESAQARQRAAGG</sequence>
<evidence type="ECO:0000259" key="1">
    <source>
        <dbReference type="Pfam" id="PF05099"/>
    </source>
</evidence>
<dbReference type="Gene3D" id="1.10.3680.10">
    <property type="entry name" value="TerB-like"/>
    <property type="match status" value="1"/>
</dbReference>
<organism evidence="2 3">
    <name type="scientific">Rubrimonas cliftonensis</name>
    <dbReference type="NCBI Taxonomy" id="89524"/>
    <lineage>
        <taxon>Bacteria</taxon>
        <taxon>Pseudomonadati</taxon>
        <taxon>Pseudomonadota</taxon>
        <taxon>Alphaproteobacteria</taxon>
        <taxon>Rhodobacterales</taxon>
        <taxon>Paracoccaceae</taxon>
        <taxon>Rubrimonas</taxon>
    </lineage>
</organism>
<dbReference type="SUPFAM" id="SSF158682">
    <property type="entry name" value="TerB-like"/>
    <property type="match status" value="1"/>
</dbReference>
<dbReference type="OrthoDB" id="5402150at2"/>
<protein>
    <submittedName>
        <fullName evidence="2">Uncharacterized conserved protein, tellurite resistance protein B (TerB) family</fullName>
    </submittedName>
</protein>
<proteinExistence type="predicted"/>
<gene>
    <name evidence="2" type="ORF">SAMN05444370_101349</name>
</gene>
<keyword evidence="3" id="KW-1185">Reference proteome</keyword>